<feature type="compositionally biased region" description="Gly residues" evidence="1">
    <location>
        <begin position="273"/>
        <end position="289"/>
    </location>
</feature>
<sequence length="323" mass="35463">MIDVAGLWRGVERIRLAGIDHEELDHDRRHVRRRDLDHVLPPLLVLRHRHLLADGVLAHVAPHRVVEPRHAALERVDVDEPAHAHRLERREVEVERVVVLRQVDHLPHLRRPRPRRLRRRGPQPLPVDVQVSRVAGGGVFVLVHHDVSLLHCIFLGDGDVVEKLCRNPGVVPRLRRRDQELHHLAVEVVRRVAAGVRVRRRVDQLRFGGRGLGEVDDDVERLGDGDEDVAGGGRLGEVVGVGADDGEGEAVGEREVEEARVAGVDDAESVAAAGGGGGTAFPGGGGGGPRESPPPATAGGCWGCRRCSSCRWSRRRRSSGRRA</sequence>
<organism evidence="2">
    <name type="scientific">Oryza brachyantha</name>
    <name type="common">malo sina</name>
    <dbReference type="NCBI Taxonomy" id="4533"/>
    <lineage>
        <taxon>Eukaryota</taxon>
        <taxon>Viridiplantae</taxon>
        <taxon>Streptophyta</taxon>
        <taxon>Embryophyta</taxon>
        <taxon>Tracheophyta</taxon>
        <taxon>Spermatophyta</taxon>
        <taxon>Magnoliopsida</taxon>
        <taxon>Liliopsida</taxon>
        <taxon>Poales</taxon>
        <taxon>Poaceae</taxon>
        <taxon>BOP clade</taxon>
        <taxon>Oryzoideae</taxon>
        <taxon>Oryzeae</taxon>
        <taxon>Oryzinae</taxon>
        <taxon>Oryza</taxon>
    </lineage>
</organism>
<evidence type="ECO:0000256" key="1">
    <source>
        <dbReference type="SAM" id="MobiDB-lite"/>
    </source>
</evidence>
<proteinExistence type="predicted"/>
<dbReference type="HOGENOM" id="CLU_861586_0_0_1"/>
<protein>
    <submittedName>
        <fullName evidence="2">Uncharacterized protein</fullName>
    </submittedName>
</protein>
<evidence type="ECO:0000313" key="3">
    <source>
        <dbReference type="Proteomes" id="UP000006038"/>
    </source>
</evidence>
<dbReference type="EnsemblPlants" id="OB01G11580.1">
    <property type="protein sequence ID" value="OB01G11580.1"/>
    <property type="gene ID" value="OB01G11580"/>
</dbReference>
<reference evidence="2" key="2">
    <citation type="submission" date="2013-04" db="UniProtKB">
        <authorList>
            <consortium name="EnsemblPlants"/>
        </authorList>
    </citation>
    <scope>IDENTIFICATION</scope>
</reference>
<dbReference type="Proteomes" id="UP000006038">
    <property type="component" value="Chromosome 1"/>
</dbReference>
<name>J3KW02_ORYBR</name>
<feature type="region of interest" description="Disordered" evidence="1">
    <location>
        <begin position="270"/>
        <end position="302"/>
    </location>
</feature>
<dbReference type="Gramene" id="OB01G11580.1">
    <property type="protein sequence ID" value="OB01G11580.1"/>
    <property type="gene ID" value="OB01G11580"/>
</dbReference>
<reference evidence="2" key="1">
    <citation type="journal article" date="2013" name="Nat. Commun.">
        <title>Whole-genome sequencing of Oryza brachyantha reveals mechanisms underlying Oryza genome evolution.</title>
        <authorList>
            <person name="Chen J."/>
            <person name="Huang Q."/>
            <person name="Gao D."/>
            <person name="Wang J."/>
            <person name="Lang Y."/>
            <person name="Liu T."/>
            <person name="Li B."/>
            <person name="Bai Z."/>
            <person name="Luis Goicoechea J."/>
            <person name="Liang C."/>
            <person name="Chen C."/>
            <person name="Zhang W."/>
            <person name="Sun S."/>
            <person name="Liao Y."/>
            <person name="Zhang X."/>
            <person name="Yang L."/>
            <person name="Song C."/>
            <person name="Wang M."/>
            <person name="Shi J."/>
            <person name="Liu G."/>
            <person name="Liu J."/>
            <person name="Zhou H."/>
            <person name="Zhou W."/>
            <person name="Yu Q."/>
            <person name="An N."/>
            <person name="Chen Y."/>
            <person name="Cai Q."/>
            <person name="Wang B."/>
            <person name="Liu B."/>
            <person name="Min J."/>
            <person name="Huang Y."/>
            <person name="Wu H."/>
            <person name="Li Z."/>
            <person name="Zhang Y."/>
            <person name="Yin Y."/>
            <person name="Song W."/>
            <person name="Jiang J."/>
            <person name="Jackson S.A."/>
            <person name="Wing R.A."/>
            <person name="Wang J."/>
            <person name="Chen M."/>
        </authorList>
    </citation>
    <scope>NUCLEOTIDE SEQUENCE [LARGE SCALE GENOMIC DNA]</scope>
    <source>
        <strain evidence="2">cv. IRGC 101232</strain>
    </source>
</reference>
<accession>J3KW02</accession>
<keyword evidence="3" id="KW-1185">Reference proteome</keyword>
<evidence type="ECO:0000313" key="2">
    <source>
        <dbReference type="EnsemblPlants" id="OB01G11580.1"/>
    </source>
</evidence>
<dbReference type="AlphaFoldDB" id="J3KW02"/>